<dbReference type="EMBL" id="BRYA01000193">
    <property type="protein sequence ID" value="GMI43464.1"/>
    <property type="molecule type" value="Genomic_DNA"/>
</dbReference>
<sequence length="405" mass="44828">MLFAGLFLILLFPIITGFVTNNGVMRTTSPLFQSTASPSSTANPSSQGLIKREKILKEPALWEYNFGLQDPQLTLPNDIVARVTPPETYEITESQIRTLESDGVLLIKGAFSDAWVDYLRTATAHQVSNPHFWSFAGTASKLYDYIQRNIWQTNAAFSNFYYHSAVGDILRQAGRTEEIRLSTDLLMVNPNKGFKWHQDNQNGPIAVEDGLRFWISMDATPSTHGSPVYLTQSHLNTCVDPEAVFVDINMSGLESYRTSQKKFKISPGDMLIWHPKTVHKIDGAPDGIWDSYRRVLGGTVAKGGAKYQDKTGSGGVLSDLGRHELKQDEVLNSAFFPIIYPRFNEKEARERDQGVVGRNPKDIVNKLGGLAGKAAGTRFFSFFQVLGSGPGTGDHPVIKLPGAKK</sequence>
<dbReference type="PANTHER" id="PTHR20883">
    <property type="entry name" value="PHYTANOYL-COA DIOXYGENASE DOMAIN CONTAINING 1"/>
    <property type="match status" value="1"/>
</dbReference>
<dbReference type="Proteomes" id="UP001165065">
    <property type="component" value="Unassembled WGS sequence"/>
</dbReference>
<dbReference type="PANTHER" id="PTHR20883:SF49">
    <property type="entry name" value="PHYTANOYL-COA DIOXYGENASE"/>
    <property type="match status" value="1"/>
</dbReference>
<dbReference type="InterPro" id="IPR008775">
    <property type="entry name" value="Phytyl_CoA_dOase-like"/>
</dbReference>
<comment type="caution">
    <text evidence="3">The sequence shown here is derived from an EMBL/GenBank/DDBJ whole genome shotgun (WGS) entry which is preliminary data.</text>
</comment>
<evidence type="ECO:0000256" key="1">
    <source>
        <dbReference type="ARBA" id="ARBA00001962"/>
    </source>
</evidence>
<dbReference type="OrthoDB" id="445007at2759"/>
<dbReference type="SUPFAM" id="SSF51197">
    <property type="entry name" value="Clavaminate synthase-like"/>
    <property type="match status" value="1"/>
</dbReference>
<evidence type="ECO:0000313" key="4">
    <source>
        <dbReference type="Proteomes" id="UP001165065"/>
    </source>
</evidence>
<gene>
    <name evidence="3" type="ORF">TrCOL_g12571</name>
</gene>
<name>A0A9W7LBG7_9STRA</name>
<feature type="chain" id="PRO_5040947739" description="Phytanoyl-CoA dioxygenase" evidence="2">
    <location>
        <begin position="18"/>
        <end position="405"/>
    </location>
</feature>
<evidence type="ECO:0000256" key="2">
    <source>
        <dbReference type="SAM" id="SignalP"/>
    </source>
</evidence>
<keyword evidence="4" id="KW-1185">Reference proteome</keyword>
<feature type="signal peptide" evidence="2">
    <location>
        <begin position="1"/>
        <end position="17"/>
    </location>
</feature>
<dbReference type="Pfam" id="PF05721">
    <property type="entry name" value="PhyH"/>
    <property type="match status" value="1"/>
</dbReference>
<evidence type="ECO:0000313" key="3">
    <source>
        <dbReference type="EMBL" id="GMI43464.1"/>
    </source>
</evidence>
<reference evidence="4" key="1">
    <citation type="journal article" date="2023" name="Commun. Biol.">
        <title>Genome analysis of Parmales, the sister group of diatoms, reveals the evolutionary specialization of diatoms from phago-mixotrophs to photoautotrophs.</title>
        <authorList>
            <person name="Ban H."/>
            <person name="Sato S."/>
            <person name="Yoshikawa S."/>
            <person name="Yamada K."/>
            <person name="Nakamura Y."/>
            <person name="Ichinomiya M."/>
            <person name="Sato N."/>
            <person name="Blanc-Mathieu R."/>
            <person name="Endo H."/>
            <person name="Kuwata A."/>
            <person name="Ogata H."/>
        </authorList>
    </citation>
    <scope>NUCLEOTIDE SEQUENCE [LARGE SCALE GENOMIC DNA]</scope>
</reference>
<organism evidence="3 4">
    <name type="scientific">Triparma columacea</name>
    <dbReference type="NCBI Taxonomy" id="722753"/>
    <lineage>
        <taxon>Eukaryota</taxon>
        <taxon>Sar</taxon>
        <taxon>Stramenopiles</taxon>
        <taxon>Ochrophyta</taxon>
        <taxon>Bolidophyceae</taxon>
        <taxon>Parmales</taxon>
        <taxon>Triparmaceae</taxon>
        <taxon>Triparma</taxon>
    </lineage>
</organism>
<dbReference type="Gene3D" id="2.60.120.620">
    <property type="entry name" value="q2cbj1_9rhob like domain"/>
    <property type="match status" value="1"/>
</dbReference>
<proteinExistence type="predicted"/>
<dbReference type="AlphaFoldDB" id="A0A9W7LBG7"/>
<accession>A0A9W7LBG7</accession>
<protein>
    <recommendedName>
        <fullName evidence="5">Phytanoyl-CoA dioxygenase</fullName>
    </recommendedName>
</protein>
<comment type="cofactor">
    <cofactor evidence="1">
        <name>Fe cation</name>
        <dbReference type="ChEBI" id="CHEBI:24875"/>
    </cofactor>
</comment>
<evidence type="ECO:0008006" key="5">
    <source>
        <dbReference type="Google" id="ProtNLM"/>
    </source>
</evidence>
<keyword evidence="2" id="KW-0732">Signal</keyword>